<dbReference type="SUPFAM" id="SSF55073">
    <property type="entry name" value="Nucleotide cyclase"/>
    <property type="match status" value="1"/>
</dbReference>
<dbReference type="CDD" id="cd01948">
    <property type="entry name" value="EAL"/>
    <property type="match status" value="1"/>
</dbReference>
<feature type="domain" description="EAL" evidence="3">
    <location>
        <begin position="460"/>
        <end position="710"/>
    </location>
</feature>
<evidence type="ECO:0000259" key="4">
    <source>
        <dbReference type="PROSITE" id="PS50887"/>
    </source>
</evidence>
<dbReference type="InterPro" id="IPR000700">
    <property type="entry name" value="PAS-assoc_C"/>
</dbReference>
<dbReference type="Proteomes" id="UP000475385">
    <property type="component" value="Unassembled WGS sequence"/>
</dbReference>
<evidence type="ECO:0000313" key="5">
    <source>
        <dbReference type="EMBL" id="NGM20354.1"/>
    </source>
</evidence>
<dbReference type="Pfam" id="PF13188">
    <property type="entry name" value="PAS_8"/>
    <property type="match status" value="2"/>
</dbReference>
<keyword evidence="6" id="KW-1185">Reference proteome</keyword>
<dbReference type="EMBL" id="JAAIKB010000003">
    <property type="protein sequence ID" value="NGM20354.1"/>
    <property type="molecule type" value="Genomic_DNA"/>
</dbReference>
<dbReference type="CDD" id="cd00130">
    <property type="entry name" value="PAS"/>
    <property type="match status" value="1"/>
</dbReference>
<dbReference type="NCBIfam" id="TIGR00229">
    <property type="entry name" value="sensory_box"/>
    <property type="match status" value="1"/>
</dbReference>
<dbReference type="Pfam" id="PF00990">
    <property type="entry name" value="GGDEF"/>
    <property type="match status" value="1"/>
</dbReference>
<dbReference type="InterPro" id="IPR000160">
    <property type="entry name" value="GGDEF_dom"/>
</dbReference>
<dbReference type="InterPro" id="IPR052155">
    <property type="entry name" value="Biofilm_reg_signaling"/>
</dbReference>
<evidence type="ECO:0000313" key="6">
    <source>
        <dbReference type="Proteomes" id="UP000475385"/>
    </source>
</evidence>
<dbReference type="SMART" id="SM00052">
    <property type="entry name" value="EAL"/>
    <property type="match status" value="1"/>
</dbReference>
<dbReference type="RefSeq" id="WP_164694252.1">
    <property type="nucleotide sequence ID" value="NZ_JAAIKB010000003.1"/>
</dbReference>
<proteinExistence type="predicted"/>
<reference evidence="5 6" key="2">
    <citation type="submission" date="2020-03" db="EMBL/GenBank/DDBJ databases">
        <title>Roseomonas stagni sp. nov., isolated from pond water in Japan.</title>
        <authorList>
            <person name="Furuhata K."/>
            <person name="Miyamoto H."/>
            <person name="Goto K."/>
        </authorList>
    </citation>
    <scope>NUCLEOTIDE SEQUENCE [LARGE SCALE GENOMIC DNA]</scope>
    <source>
        <strain evidence="5 6">PeD5</strain>
    </source>
</reference>
<dbReference type="InterPro" id="IPR035965">
    <property type="entry name" value="PAS-like_dom_sf"/>
</dbReference>
<dbReference type="InterPro" id="IPR035919">
    <property type="entry name" value="EAL_sf"/>
</dbReference>
<organism evidence="5 6">
    <name type="scientific">Falsiroseomonas algicola</name>
    <dbReference type="NCBI Taxonomy" id="2716930"/>
    <lineage>
        <taxon>Bacteria</taxon>
        <taxon>Pseudomonadati</taxon>
        <taxon>Pseudomonadota</taxon>
        <taxon>Alphaproteobacteria</taxon>
        <taxon>Acetobacterales</taxon>
        <taxon>Roseomonadaceae</taxon>
        <taxon>Falsiroseomonas</taxon>
    </lineage>
</organism>
<accession>A0A6M1LKL9</accession>
<evidence type="ECO:0000259" key="1">
    <source>
        <dbReference type="PROSITE" id="PS50112"/>
    </source>
</evidence>
<protein>
    <submittedName>
        <fullName evidence="5">EAL domain-containing protein</fullName>
    </submittedName>
</protein>
<dbReference type="SUPFAM" id="SSF141868">
    <property type="entry name" value="EAL domain-like"/>
    <property type="match status" value="1"/>
</dbReference>
<dbReference type="PANTHER" id="PTHR44757">
    <property type="entry name" value="DIGUANYLATE CYCLASE DGCP"/>
    <property type="match status" value="1"/>
</dbReference>
<dbReference type="Gene3D" id="3.30.450.20">
    <property type="entry name" value="PAS domain"/>
    <property type="match status" value="2"/>
</dbReference>
<feature type="domain" description="PAS" evidence="1">
    <location>
        <begin position="33"/>
        <end position="72"/>
    </location>
</feature>
<gene>
    <name evidence="5" type="ORF">G3576_10040</name>
</gene>
<dbReference type="PROSITE" id="PS50887">
    <property type="entry name" value="GGDEF"/>
    <property type="match status" value="1"/>
</dbReference>
<evidence type="ECO:0000259" key="3">
    <source>
        <dbReference type="PROSITE" id="PS50883"/>
    </source>
</evidence>
<comment type="caution">
    <text evidence="5">The sequence shown here is derived from an EMBL/GenBank/DDBJ whole genome shotgun (WGS) entry which is preliminary data.</text>
</comment>
<dbReference type="PROSITE" id="PS50113">
    <property type="entry name" value="PAC"/>
    <property type="match status" value="1"/>
</dbReference>
<reference evidence="5 6" key="1">
    <citation type="submission" date="2020-02" db="EMBL/GenBank/DDBJ databases">
        <authorList>
            <person name="Kim H.M."/>
            <person name="Jeon C.O."/>
        </authorList>
    </citation>
    <scope>NUCLEOTIDE SEQUENCE [LARGE SCALE GENOMIC DNA]</scope>
    <source>
        <strain evidence="5 6">PeD5</strain>
    </source>
</reference>
<dbReference type="PANTHER" id="PTHR44757:SF2">
    <property type="entry name" value="BIOFILM ARCHITECTURE MAINTENANCE PROTEIN MBAA"/>
    <property type="match status" value="1"/>
</dbReference>
<dbReference type="PROSITE" id="PS50112">
    <property type="entry name" value="PAS"/>
    <property type="match status" value="1"/>
</dbReference>
<dbReference type="Gene3D" id="3.30.70.270">
    <property type="match status" value="1"/>
</dbReference>
<dbReference type="InterPro" id="IPR001633">
    <property type="entry name" value="EAL_dom"/>
</dbReference>
<dbReference type="AlphaFoldDB" id="A0A6M1LKL9"/>
<evidence type="ECO:0000259" key="2">
    <source>
        <dbReference type="PROSITE" id="PS50113"/>
    </source>
</evidence>
<sequence length="710" mass="75215">MDGLAGVPAIEACEDAGADLAAFIESLGRGGGEQAGARSVLDALGVALYTTDVTGTLTYYNEAAATLWGWRPPTGHQRWCGSWRILAPDGSVLPHDQCPMATCLKEGRAVRGAWAYAERPDGVRIPFAPFPSPLRDPEGRLVGAVNVLVDISGLKAVENRLARSEARFQTAQEISPEGFVVLEPIRDPAGTVVDFRIDYANGAAMRLLGLRPRRGRDQGSRLSLVLPLHFSGPGGVLAEFTAVLDSGTVSIRERGAGDGQGARSFRSRAVRLDHSVAVSFEDVTARRRVEARARFLAEHDELTGLLNGAGLRRRLEQMQDRDGGTAILLVSLEGHRTPLGRAAAEEAIRVAGTRITRRLPPGAVAARIGADDFAILAAGCPSMTVHDLSAALLRDLAVPVATPEATVILATRVGVAVSEGGTDADALMRDAELALATARQGGGDRLAIFAPAALRGSQSIRQAEADLRQALAERQIEVHYQPIIATATRRVAGFEALARWKHPSRGFVSPGEFVPLAEETGLITQLGDQVLRQACRDAASWPGDLRVTVNISPTQLREETLPRLVADALVASRLDPTRLELELSEVTFLGDESAAAHALATLRAQGVALALDDFGSGFCSLAQLRSFPVGRVKIDRNLVVGIDAHREGAAIIRAIMRLAADLGLATTAEGVNTQGEFDRLAAEGCGEAQGFLFSPAQPASAIPGLLARFG</sequence>
<dbReference type="SMART" id="SM00267">
    <property type="entry name" value="GGDEF"/>
    <property type="match status" value="1"/>
</dbReference>
<feature type="domain" description="PAC" evidence="2">
    <location>
        <begin position="111"/>
        <end position="163"/>
    </location>
</feature>
<dbReference type="SUPFAM" id="SSF55785">
    <property type="entry name" value="PYP-like sensor domain (PAS domain)"/>
    <property type="match status" value="2"/>
</dbReference>
<dbReference type="InterPro" id="IPR029787">
    <property type="entry name" value="Nucleotide_cyclase"/>
</dbReference>
<feature type="domain" description="GGDEF" evidence="4">
    <location>
        <begin position="323"/>
        <end position="451"/>
    </location>
</feature>
<dbReference type="CDD" id="cd01949">
    <property type="entry name" value="GGDEF"/>
    <property type="match status" value="1"/>
</dbReference>
<dbReference type="Gene3D" id="3.20.20.450">
    <property type="entry name" value="EAL domain"/>
    <property type="match status" value="1"/>
</dbReference>
<dbReference type="InterPro" id="IPR043128">
    <property type="entry name" value="Rev_trsase/Diguanyl_cyclase"/>
</dbReference>
<name>A0A6M1LKL9_9PROT</name>
<dbReference type="PROSITE" id="PS50883">
    <property type="entry name" value="EAL"/>
    <property type="match status" value="1"/>
</dbReference>
<dbReference type="InterPro" id="IPR000014">
    <property type="entry name" value="PAS"/>
</dbReference>
<dbReference type="Pfam" id="PF00563">
    <property type="entry name" value="EAL"/>
    <property type="match status" value="1"/>
</dbReference>